<evidence type="ECO:0000313" key="1">
    <source>
        <dbReference type="EMBL" id="TBU21625.1"/>
    </source>
</evidence>
<organism evidence="1">
    <name type="scientific">Dichomitus squalens</name>
    <dbReference type="NCBI Taxonomy" id="114155"/>
    <lineage>
        <taxon>Eukaryota</taxon>
        <taxon>Fungi</taxon>
        <taxon>Dikarya</taxon>
        <taxon>Basidiomycota</taxon>
        <taxon>Agaricomycotina</taxon>
        <taxon>Agaricomycetes</taxon>
        <taxon>Polyporales</taxon>
        <taxon>Polyporaceae</taxon>
        <taxon>Dichomitus</taxon>
    </lineage>
</organism>
<gene>
    <name evidence="1" type="ORF">BD311DRAFT_631251</name>
</gene>
<reference evidence="1" key="1">
    <citation type="submission" date="2019-01" db="EMBL/GenBank/DDBJ databases">
        <title>Draft genome sequences of three monokaryotic isolates of the white-rot basidiomycete fungus Dichomitus squalens.</title>
        <authorList>
            <consortium name="DOE Joint Genome Institute"/>
            <person name="Lopez S.C."/>
            <person name="Andreopoulos B."/>
            <person name="Pangilinan J."/>
            <person name="Lipzen A."/>
            <person name="Riley R."/>
            <person name="Ahrendt S."/>
            <person name="Ng V."/>
            <person name="Barry K."/>
            <person name="Daum C."/>
            <person name="Grigoriev I.V."/>
            <person name="Hilden K.S."/>
            <person name="Makela M.R."/>
            <person name="de Vries R.P."/>
        </authorList>
    </citation>
    <scope>NUCLEOTIDE SEQUENCE [LARGE SCALE GENOMIC DNA]</scope>
    <source>
        <strain evidence="1">OM18370.1</strain>
    </source>
</reference>
<feature type="non-terminal residue" evidence="1">
    <location>
        <position position="52"/>
    </location>
</feature>
<dbReference type="SUPFAM" id="SSF56235">
    <property type="entry name" value="N-terminal nucleophile aminohydrolases (Ntn hydrolases)"/>
    <property type="match status" value="1"/>
</dbReference>
<protein>
    <submittedName>
        <fullName evidence="1">Uncharacterized protein</fullName>
    </submittedName>
</protein>
<dbReference type="EMBL" id="ML143589">
    <property type="protein sequence ID" value="TBU21625.1"/>
    <property type="molecule type" value="Genomic_DNA"/>
</dbReference>
<proteinExistence type="predicted"/>
<dbReference type="Proteomes" id="UP000292957">
    <property type="component" value="Unassembled WGS sequence"/>
</dbReference>
<dbReference type="OrthoDB" id="10248542at2759"/>
<sequence length="52" mass="5769">MGPTEVHEYLSHVMNSDRSKLDPLRNSVLVGGFRDGKRSLAYIDLLGTTYSA</sequence>
<dbReference type="Gene3D" id="3.60.20.10">
    <property type="entry name" value="Glutamine Phosphoribosylpyrophosphate, subunit 1, domain 1"/>
    <property type="match status" value="1"/>
</dbReference>
<name>A0A4Q9M4A7_9APHY</name>
<dbReference type="AlphaFoldDB" id="A0A4Q9M4A7"/>
<accession>A0A4Q9M4A7</accession>
<dbReference type="InterPro" id="IPR029055">
    <property type="entry name" value="Ntn_hydrolases_N"/>
</dbReference>